<feature type="compositionally biased region" description="Polar residues" evidence="1">
    <location>
        <begin position="33"/>
        <end position="79"/>
    </location>
</feature>
<dbReference type="PANTHER" id="PTHR28041">
    <property type="entry name" value="54S RIBOSOMAL PROTEIN L25, MITOCHONDRIAL"/>
    <property type="match status" value="1"/>
</dbReference>
<feature type="region of interest" description="Disordered" evidence="1">
    <location>
        <begin position="30"/>
        <end position="93"/>
    </location>
</feature>
<name>A0ABR0KQD0_9PEZI</name>
<feature type="region of interest" description="Disordered" evidence="1">
    <location>
        <begin position="122"/>
        <end position="143"/>
    </location>
</feature>
<accession>A0ABR0KQD0</accession>
<evidence type="ECO:0000313" key="3">
    <source>
        <dbReference type="EMBL" id="KAK5107130.1"/>
    </source>
</evidence>
<feature type="compositionally biased region" description="Basic and acidic residues" evidence="1">
    <location>
        <begin position="127"/>
        <end position="143"/>
    </location>
</feature>
<dbReference type="Pfam" id="PF18126">
    <property type="entry name" value="Mitoc_mL59"/>
    <property type="match status" value="1"/>
</dbReference>
<organism evidence="3 4">
    <name type="scientific">Cryomyces antarcticus</name>
    <dbReference type="NCBI Taxonomy" id="329879"/>
    <lineage>
        <taxon>Eukaryota</taxon>
        <taxon>Fungi</taxon>
        <taxon>Dikarya</taxon>
        <taxon>Ascomycota</taxon>
        <taxon>Pezizomycotina</taxon>
        <taxon>Dothideomycetes</taxon>
        <taxon>Dothideomycetes incertae sedis</taxon>
        <taxon>Cryomyces</taxon>
    </lineage>
</organism>
<dbReference type="PANTHER" id="PTHR28041:SF1">
    <property type="entry name" value="LARGE RIBOSOMAL SUBUNIT PROTEIN ML59"/>
    <property type="match status" value="1"/>
</dbReference>
<feature type="non-terminal residue" evidence="3">
    <location>
        <position position="143"/>
    </location>
</feature>
<dbReference type="InterPro" id="IPR040922">
    <property type="entry name" value="Ribosomal_mL59_dom"/>
</dbReference>
<keyword evidence="4" id="KW-1185">Reference proteome</keyword>
<evidence type="ECO:0000256" key="1">
    <source>
        <dbReference type="SAM" id="MobiDB-lite"/>
    </source>
</evidence>
<dbReference type="InterPro" id="IPR037507">
    <property type="entry name" value="Ribosomal_mL59"/>
</dbReference>
<proteinExistence type="predicted"/>
<gene>
    <name evidence="3" type="ORF">LTR16_006400</name>
</gene>
<evidence type="ECO:0000313" key="4">
    <source>
        <dbReference type="Proteomes" id="UP001357485"/>
    </source>
</evidence>
<dbReference type="EMBL" id="JAVRRA010025812">
    <property type="protein sequence ID" value="KAK5107130.1"/>
    <property type="molecule type" value="Genomic_DNA"/>
</dbReference>
<protein>
    <recommendedName>
        <fullName evidence="2">Large ribosomal subunit protein mL59 domain-containing protein</fullName>
    </recommendedName>
</protein>
<comment type="caution">
    <text evidence="3">The sequence shown here is derived from an EMBL/GenBank/DDBJ whole genome shotgun (WGS) entry which is preliminary data.</text>
</comment>
<dbReference type="Proteomes" id="UP001357485">
    <property type="component" value="Unassembled WGS sequence"/>
</dbReference>
<sequence>MASVRQEYIKAAKALPPRLLSFFHRFPPPALRQGTSSASSTPALPQTLTIAENTSSSDPNAPTENLVSDGPPSSTSGSEYKNPFLPHKHPITGRWHNPVFSLRRQAELVKLAKQHGVEELLPYTTKGTEERTRRREEHGLRVK</sequence>
<reference evidence="3 4" key="1">
    <citation type="submission" date="2023-08" db="EMBL/GenBank/DDBJ databases">
        <title>Black Yeasts Isolated from many extreme environments.</title>
        <authorList>
            <person name="Coleine C."/>
            <person name="Stajich J.E."/>
            <person name="Selbmann L."/>
        </authorList>
    </citation>
    <scope>NUCLEOTIDE SEQUENCE [LARGE SCALE GENOMIC DNA]</scope>
    <source>
        <strain evidence="3 4">CCFEE 536</strain>
    </source>
</reference>
<evidence type="ECO:0000259" key="2">
    <source>
        <dbReference type="Pfam" id="PF18126"/>
    </source>
</evidence>
<feature type="domain" description="Large ribosomal subunit protein mL59" evidence="2">
    <location>
        <begin position="17"/>
        <end position="143"/>
    </location>
</feature>